<dbReference type="Proteomes" id="UP001604336">
    <property type="component" value="Unassembled WGS sequence"/>
</dbReference>
<reference evidence="3" key="1">
    <citation type="submission" date="2024-07" db="EMBL/GenBank/DDBJ databases">
        <title>Two chromosome-level genome assemblies of Korean endemic species Abeliophyllum distichum and Forsythia ovata (Oleaceae).</title>
        <authorList>
            <person name="Jang H."/>
        </authorList>
    </citation>
    <scope>NUCLEOTIDE SEQUENCE [LARGE SCALE GENOMIC DNA]</scope>
</reference>
<accession>A0ABD1RVD5</accession>
<name>A0ABD1RVD5_9LAMI</name>
<dbReference type="AlphaFoldDB" id="A0ABD1RVD5"/>
<proteinExistence type="predicted"/>
<organism evidence="2 3">
    <name type="scientific">Abeliophyllum distichum</name>
    <dbReference type="NCBI Taxonomy" id="126358"/>
    <lineage>
        <taxon>Eukaryota</taxon>
        <taxon>Viridiplantae</taxon>
        <taxon>Streptophyta</taxon>
        <taxon>Embryophyta</taxon>
        <taxon>Tracheophyta</taxon>
        <taxon>Spermatophyta</taxon>
        <taxon>Magnoliopsida</taxon>
        <taxon>eudicotyledons</taxon>
        <taxon>Gunneridae</taxon>
        <taxon>Pentapetalae</taxon>
        <taxon>asterids</taxon>
        <taxon>lamiids</taxon>
        <taxon>Lamiales</taxon>
        <taxon>Oleaceae</taxon>
        <taxon>Forsythieae</taxon>
        <taxon>Abeliophyllum</taxon>
    </lineage>
</organism>
<feature type="region of interest" description="Disordered" evidence="1">
    <location>
        <begin position="73"/>
        <end position="116"/>
    </location>
</feature>
<feature type="compositionally biased region" description="Basic and acidic residues" evidence="1">
    <location>
        <begin position="93"/>
        <end position="103"/>
    </location>
</feature>
<evidence type="ECO:0000313" key="3">
    <source>
        <dbReference type="Proteomes" id="UP001604336"/>
    </source>
</evidence>
<dbReference type="EMBL" id="JBFOLK010000008">
    <property type="protein sequence ID" value="KAL2492393.1"/>
    <property type="molecule type" value="Genomic_DNA"/>
</dbReference>
<comment type="caution">
    <text evidence="2">The sequence shown here is derived from an EMBL/GenBank/DDBJ whole genome shotgun (WGS) entry which is preliminary data.</text>
</comment>
<evidence type="ECO:0000256" key="1">
    <source>
        <dbReference type="SAM" id="MobiDB-lite"/>
    </source>
</evidence>
<gene>
    <name evidence="2" type="ORF">Adt_28021</name>
</gene>
<sequence>MSSRLPPIRVISDLLCFVPRAVLPKRPTYRSNSDETNELQIHQIKANKGYRFIFKPGHWFWMHVKDVYPFDAGNDSRSNPFEEGGNDAIQDQNEGKTKLEDKNANGAKICARGQKK</sequence>
<keyword evidence="3" id="KW-1185">Reference proteome</keyword>
<evidence type="ECO:0000313" key="2">
    <source>
        <dbReference type="EMBL" id="KAL2492393.1"/>
    </source>
</evidence>
<protein>
    <submittedName>
        <fullName evidence="2">CCHC-type domain-containing protein</fullName>
    </submittedName>
</protein>